<dbReference type="Gene3D" id="3.40.50.2000">
    <property type="entry name" value="Glycogen Phosphorylase B"/>
    <property type="match status" value="2"/>
</dbReference>
<evidence type="ECO:0000259" key="1">
    <source>
        <dbReference type="Pfam" id="PF00534"/>
    </source>
</evidence>
<dbReference type="Proteomes" id="UP000019426">
    <property type="component" value="Chromosome M2/40_rep1"/>
</dbReference>
<dbReference type="AlphaFoldDB" id="W6RUD6"/>
<dbReference type="PATRIC" id="fig|1216932.3.peg.1076"/>
<gene>
    <name evidence="2" type="ORF">CM240_1087</name>
</gene>
<dbReference type="KEGG" id="clt:CM240_1087"/>
<dbReference type="HOGENOM" id="CLU_055430_0_0_9"/>
<dbReference type="CDD" id="cd03801">
    <property type="entry name" value="GT4_PimA-like"/>
    <property type="match status" value="1"/>
</dbReference>
<dbReference type="PANTHER" id="PTHR12526:SF638">
    <property type="entry name" value="SPORE COAT PROTEIN SA"/>
    <property type="match status" value="1"/>
</dbReference>
<dbReference type="GO" id="GO:0016757">
    <property type="term" value="F:glycosyltransferase activity"/>
    <property type="evidence" value="ECO:0007669"/>
    <property type="project" value="InterPro"/>
</dbReference>
<feature type="domain" description="Glycosyl transferase family 1" evidence="1">
    <location>
        <begin position="172"/>
        <end position="326"/>
    </location>
</feature>
<name>W6RUD6_9CLOT</name>
<accession>W6RUD6</accession>
<reference evidence="2 3" key="1">
    <citation type="submission" date="2013-11" db="EMBL/GenBank/DDBJ databases">
        <title>Complete genome sequence of Clostridum sp. M2/40.</title>
        <authorList>
            <person name="Wibberg D."/>
            <person name="Puehler A."/>
            <person name="Schlueter A."/>
        </authorList>
    </citation>
    <scope>NUCLEOTIDE SEQUENCE [LARGE SCALE GENOMIC DNA]</scope>
    <source>
        <strain evidence="3">M2/40</strain>
    </source>
</reference>
<keyword evidence="3" id="KW-1185">Reference proteome</keyword>
<dbReference type="InterPro" id="IPR001296">
    <property type="entry name" value="Glyco_trans_1"/>
</dbReference>
<dbReference type="eggNOG" id="COG0438">
    <property type="taxonomic scope" value="Bacteria"/>
</dbReference>
<sequence>MKKFVLYSSGICNEVFTKDICLIPFVMQKYYGYESSILTYTKEQNFPDNDKYLGHMKITSIENDEHLDRELESSDVIMMFGIYDDVIDLIYRYKRLNENGKIYLKLDINSYWLNSLHVNMNNYIMGALKKCDLITAENRNSQEFINNNWGVRVEYIPNGYYEFVSDDYINYKEKKNVILFVGRVGSPDKANHILLEAFARIENEIEDWSIELVGNVDPGFMGYINEYYYNNPKRRERVRLVGFLGKKELKEKYKQSKIFCLTSPSEACANVFSQAISNGCYLISTDVDGARDITNNEEFGCIVPVYDIDRLSIALKETCLNEKLLEENCIVAQKYAKESLNWIKLCDKINNFLFHKSS</sequence>
<dbReference type="SUPFAM" id="SSF53756">
    <property type="entry name" value="UDP-Glycosyltransferase/glycogen phosphorylase"/>
    <property type="match status" value="1"/>
</dbReference>
<evidence type="ECO:0000313" key="3">
    <source>
        <dbReference type="Proteomes" id="UP000019426"/>
    </source>
</evidence>
<organism evidence="2 3">
    <name type="scientific">Clostridium bornimense</name>
    <dbReference type="NCBI Taxonomy" id="1216932"/>
    <lineage>
        <taxon>Bacteria</taxon>
        <taxon>Bacillati</taxon>
        <taxon>Bacillota</taxon>
        <taxon>Clostridia</taxon>
        <taxon>Eubacteriales</taxon>
        <taxon>Clostridiaceae</taxon>
        <taxon>Clostridium</taxon>
    </lineage>
</organism>
<dbReference type="OrthoDB" id="9787617at2"/>
<dbReference type="EMBL" id="HG917868">
    <property type="protein sequence ID" value="CDM68251.1"/>
    <property type="molecule type" value="Genomic_DNA"/>
</dbReference>
<evidence type="ECO:0000313" key="2">
    <source>
        <dbReference type="EMBL" id="CDM68251.1"/>
    </source>
</evidence>
<dbReference type="PANTHER" id="PTHR12526">
    <property type="entry name" value="GLYCOSYLTRANSFERASE"/>
    <property type="match status" value="1"/>
</dbReference>
<dbReference type="STRING" id="1216932.CM240_1087"/>
<proteinExistence type="predicted"/>
<dbReference type="Pfam" id="PF00534">
    <property type="entry name" value="Glycos_transf_1"/>
    <property type="match status" value="1"/>
</dbReference>
<keyword evidence="2" id="KW-0808">Transferase</keyword>
<protein>
    <submittedName>
        <fullName evidence="2">Group 1 glycosyl transferase</fullName>
    </submittedName>
</protein>
<dbReference type="RefSeq" id="WP_051483707.1">
    <property type="nucleotide sequence ID" value="NZ_HG917868.1"/>
</dbReference>